<dbReference type="GO" id="GO:0034394">
    <property type="term" value="P:protein localization to cell surface"/>
    <property type="evidence" value="ECO:0007669"/>
    <property type="project" value="TreeGrafter"/>
</dbReference>
<evidence type="ECO:0000313" key="12">
    <source>
        <dbReference type="Proteomes" id="UP000694408"/>
    </source>
</evidence>
<feature type="region of interest" description="Disordered" evidence="8">
    <location>
        <begin position="489"/>
        <end position="514"/>
    </location>
</feature>
<dbReference type="InterPro" id="IPR002014">
    <property type="entry name" value="VHS_dom"/>
</dbReference>
<dbReference type="PANTHER" id="PTHR45905">
    <property type="entry name" value="GOLGI-LOCALIZED, GAMMA-ADAPTIN EAR CONTAINING, ARF BINDING PROTEIN"/>
    <property type="match status" value="1"/>
</dbReference>
<comment type="similarity">
    <text evidence="3">Belongs to the GGA protein family.</text>
</comment>
<dbReference type="FunFam" id="1.25.40.90:FF:000011">
    <property type="entry name" value="ADP-ribosylation factor-binding protein GGA3 isoform X1"/>
    <property type="match status" value="1"/>
</dbReference>
<dbReference type="Pfam" id="PF03127">
    <property type="entry name" value="GAT"/>
    <property type="match status" value="1"/>
</dbReference>
<evidence type="ECO:0000256" key="6">
    <source>
        <dbReference type="ARBA" id="ARBA00022927"/>
    </source>
</evidence>
<keyword evidence="5" id="KW-0832">Ubl conjugation</keyword>
<dbReference type="FunFam" id="1.20.5.170:FF:000023">
    <property type="entry name" value="ADP-ribosylation factor-binding protein GGA3 isoform X1"/>
    <property type="match status" value="1"/>
</dbReference>
<keyword evidence="12" id="KW-1185">Reference proteome</keyword>
<keyword evidence="7" id="KW-0175">Coiled coil</keyword>
<sequence length="580" mass="63773">MAEAEGESLESWLNKATNPSNRQEDWEYIIGFCDQINKELEGPQIAVRLLAHKIQSPQEWEAVQALTVLEACMKNCGRRFHNEVGKFRFLNELIKVVSPKYLGDRVSEKVKSKVIELLYSWTVALPEESKIKDAYYMLKRQGIVMFDPVIPADRTLIPSPPPRPKNPVFDDEEKSKLLAKLLKSKNPDDLQEANKLIKSMVKEDEARIQKVTKRMHTLEEVNNNVKLLNEMLVHYSKEDSSEADKELMKELYERCETKRRTLFKLASETEDNDSSLGDILQASDNLSRVINSYKKIIEGQVMNGEVDLPGMSVVEGLNDPAPAAGKETSENNQWSMFENEQLDLDFFNPKMVTVACNPAGNPLLHPTSQSTCGTSATLPSAFPASQPAPSIPAPNSAPFVFPAVPAAPAGPPKNIAAAPGYFSSSVGGNMSHKMDALGQLLEEAKGSATQGMVTPSVFPGVTLPSTVTPAPLAAPAGLAATASGAPPAPFPSSCPAGSGSPLFQPTSFQQQGSPMKAPEISLANVHVPLESIKPSKYFRFFTLLWRVLKAKLIVKFHEMERRDVQLQLNMLITWCCLIGI</sequence>
<dbReference type="GO" id="GO:0031267">
    <property type="term" value="F:small GTPase binding"/>
    <property type="evidence" value="ECO:0007669"/>
    <property type="project" value="InterPro"/>
</dbReference>
<reference evidence="11" key="1">
    <citation type="submission" date="2025-08" db="UniProtKB">
        <authorList>
            <consortium name="Ensembl"/>
        </authorList>
    </citation>
    <scope>IDENTIFICATION</scope>
</reference>
<feature type="coiled-coil region" evidence="7">
    <location>
        <begin position="201"/>
        <end position="238"/>
    </location>
</feature>
<evidence type="ECO:0000256" key="8">
    <source>
        <dbReference type="SAM" id="MobiDB-lite"/>
    </source>
</evidence>
<proteinExistence type="inferred from homology"/>
<evidence type="ECO:0000313" key="11">
    <source>
        <dbReference type="Ensembl" id="ENSJHYP00000007425.1"/>
    </source>
</evidence>
<dbReference type="Gene3D" id="1.20.58.160">
    <property type="match status" value="1"/>
</dbReference>
<dbReference type="Gene3D" id="1.25.40.90">
    <property type="match status" value="1"/>
</dbReference>
<accession>A0A8C5IPR4</accession>
<dbReference type="InterPro" id="IPR008942">
    <property type="entry name" value="ENTH_VHS"/>
</dbReference>
<dbReference type="Pfam" id="PF00790">
    <property type="entry name" value="VHS"/>
    <property type="match status" value="1"/>
</dbReference>
<dbReference type="GO" id="GO:0005802">
    <property type="term" value="C:trans-Golgi network"/>
    <property type="evidence" value="ECO:0007669"/>
    <property type="project" value="InterPro"/>
</dbReference>
<evidence type="ECO:0000259" key="9">
    <source>
        <dbReference type="PROSITE" id="PS50179"/>
    </source>
</evidence>
<dbReference type="PANTHER" id="PTHR45905:SF3">
    <property type="entry name" value="ADP-RIBOSYLATION FACTOR-BINDING PROTEIN GGA3"/>
    <property type="match status" value="1"/>
</dbReference>
<evidence type="ECO:0000259" key="10">
    <source>
        <dbReference type="PROSITE" id="PS50909"/>
    </source>
</evidence>
<dbReference type="GO" id="GO:0005769">
    <property type="term" value="C:early endosome"/>
    <property type="evidence" value="ECO:0007669"/>
    <property type="project" value="UniProtKB-SubCell"/>
</dbReference>
<dbReference type="SUPFAM" id="SSF48464">
    <property type="entry name" value="ENTH/VHS domain"/>
    <property type="match status" value="1"/>
</dbReference>
<dbReference type="SUPFAM" id="SSF89009">
    <property type="entry name" value="GAT-like domain"/>
    <property type="match status" value="1"/>
</dbReference>
<dbReference type="GO" id="GO:0006893">
    <property type="term" value="P:Golgi to plasma membrane transport"/>
    <property type="evidence" value="ECO:0007669"/>
    <property type="project" value="TreeGrafter"/>
</dbReference>
<protein>
    <submittedName>
        <fullName evidence="11">Golgi associated, gamma adaptin ear containing, ARF binding protein 3</fullName>
    </submittedName>
</protein>
<dbReference type="GO" id="GO:0006886">
    <property type="term" value="P:intracellular protein transport"/>
    <property type="evidence" value="ECO:0007669"/>
    <property type="project" value="InterPro"/>
</dbReference>
<dbReference type="Ensembl" id="ENSJHYT00000009058.1">
    <property type="protein sequence ID" value="ENSJHYP00000007425.1"/>
    <property type="gene ID" value="ENSJHYG00000005921.1"/>
</dbReference>
<dbReference type="CDD" id="cd14240">
    <property type="entry name" value="GAT_GGA3"/>
    <property type="match status" value="1"/>
</dbReference>
<dbReference type="GO" id="GO:0043130">
    <property type="term" value="F:ubiquitin binding"/>
    <property type="evidence" value="ECO:0007669"/>
    <property type="project" value="InterPro"/>
</dbReference>
<keyword evidence="4" id="KW-0813">Transport</keyword>
<dbReference type="InterPro" id="IPR027422">
    <property type="entry name" value="GGA1-3"/>
</dbReference>
<dbReference type="Gene3D" id="1.20.5.170">
    <property type="match status" value="1"/>
</dbReference>
<feature type="domain" description="GAT" evidence="10">
    <location>
        <begin position="171"/>
        <end position="298"/>
    </location>
</feature>
<dbReference type="Pfam" id="PF18308">
    <property type="entry name" value="GGA_N-GAT"/>
    <property type="match status" value="1"/>
</dbReference>
<keyword evidence="6" id="KW-0653">Protein transport</keyword>
<feature type="compositionally biased region" description="Polar residues" evidence="8">
    <location>
        <begin position="503"/>
        <end position="513"/>
    </location>
</feature>
<evidence type="ECO:0000256" key="4">
    <source>
        <dbReference type="ARBA" id="ARBA00022448"/>
    </source>
</evidence>
<dbReference type="InterPro" id="IPR041198">
    <property type="entry name" value="GGA_N-GAT"/>
</dbReference>
<dbReference type="AlphaFoldDB" id="A0A8C5IPR4"/>
<dbReference type="Proteomes" id="UP000694408">
    <property type="component" value="Unplaced"/>
</dbReference>
<dbReference type="PROSITE" id="PS50179">
    <property type="entry name" value="VHS"/>
    <property type="match status" value="1"/>
</dbReference>
<evidence type="ECO:0000256" key="2">
    <source>
        <dbReference type="ARBA" id="ARBA00004412"/>
    </source>
</evidence>
<comment type="subcellular location">
    <subcellularLocation>
        <location evidence="2">Early endosome</location>
    </subcellularLocation>
    <subcellularLocation>
        <location evidence="1">Golgi apparatus</location>
        <location evidence="1">trans-Golgi network membrane</location>
        <topology evidence="1">Peripheral membrane protein</topology>
    </subcellularLocation>
</comment>
<dbReference type="GO" id="GO:0035091">
    <property type="term" value="F:phosphatidylinositol binding"/>
    <property type="evidence" value="ECO:0007669"/>
    <property type="project" value="InterPro"/>
</dbReference>
<dbReference type="InterPro" id="IPR044111">
    <property type="entry name" value="GAT_GGA3"/>
</dbReference>
<dbReference type="InterPro" id="IPR004152">
    <property type="entry name" value="GAT_dom"/>
</dbReference>
<dbReference type="InterPro" id="IPR038425">
    <property type="entry name" value="GAT_sf"/>
</dbReference>
<name>A0A8C5IPR4_JUNHY</name>
<feature type="compositionally biased region" description="Low complexity" evidence="8">
    <location>
        <begin position="493"/>
        <end position="502"/>
    </location>
</feature>
<evidence type="ECO:0000256" key="3">
    <source>
        <dbReference type="ARBA" id="ARBA00008099"/>
    </source>
</evidence>
<evidence type="ECO:0000256" key="7">
    <source>
        <dbReference type="SAM" id="Coils"/>
    </source>
</evidence>
<dbReference type="InterPro" id="IPR046996">
    <property type="entry name" value="VHS_GGA3"/>
</dbReference>
<evidence type="ECO:0000256" key="5">
    <source>
        <dbReference type="ARBA" id="ARBA00022843"/>
    </source>
</evidence>
<dbReference type="CDD" id="cd17008">
    <property type="entry name" value="VHS_GGA3"/>
    <property type="match status" value="1"/>
</dbReference>
<feature type="domain" description="VHS" evidence="9">
    <location>
        <begin position="16"/>
        <end position="146"/>
    </location>
</feature>
<reference evidence="11" key="2">
    <citation type="submission" date="2025-09" db="UniProtKB">
        <authorList>
            <consortium name="Ensembl"/>
        </authorList>
    </citation>
    <scope>IDENTIFICATION</scope>
</reference>
<evidence type="ECO:0000256" key="1">
    <source>
        <dbReference type="ARBA" id="ARBA00004150"/>
    </source>
</evidence>
<dbReference type="SMART" id="SM00288">
    <property type="entry name" value="VHS"/>
    <property type="match status" value="1"/>
</dbReference>
<organism evidence="11 12">
    <name type="scientific">Junco hyemalis</name>
    <name type="common">Dark-eyed junco</name>
    <dbReference type="NCBI Taxonomy" id="40217"/>
    <lineage>
        <taxon>Eukaryota</taxon>
        <taxon>Metazoa</taxon>
        <taxon>Chordata</taxon>
        <taxon>Craniata</taxon>
        <taxon>Vertebrata</taxon>
        <taxon>Euteleostomi</taxon>
        <taxon>Archelosauria</taxon>
        <taxon>Archosauria</taxon>
        <taxon>Dinosauria</taxon>
        <taxon>Saurischia</taxon>
        <taxon>Theropoda</taxon>
        <taxon>Coelurosauria</taxon>
        <taxon>Aves</taxon>
        <taxon>Neognathae</taxon>
        <taxon>Neoaves</taxon>
        <taxon>Telluraves</taxon>
        <taxon>Australaves</taxon>
        <taxon>Passeriformes</taxon>
        <taxon>Passerellidae</taxon>
        <taxon>Junco</taxon>
    </lineage>
</organism>
<dbReference type="PROSITE" id="PS50909">
    <property type="entry name" value="GAT"/>
    <property type="match status" value="1"/>
</dbReference>